<evidence type="ECO:0000313" key="3">
    <source>
        <dbReference type="Proteomes" id="UP000289738"/>
    </source>
</evidence>
<feature type="region of interest" description="Disordered" evidence="1">
    <location>
        <begin position="39"/>
        <end position="83"/>
    </location>
</feature>
<sequence length="185" mass="20192">MSRIGRFTKKACLDTACQLPQVGLDTALISHQAGCPIPSPSGSGAPASSSLRSFRLPRSEPLPTPHACTNDVQNSEPDTEDLDPKADEVEYLEQHVDNLFATSDAQKRKGRKTTEVWDDKIIEPDGTIKQVKMSVKEAMKPPNGKKIVLRFNSILQPVGDEAGILSGVMRLLGSDYTNFPICEKD</sequence>
<proteinExistence type="predicted"/>
<accession>A0A445EDB0</accession>
<evidence type="ECO:0000313" key="2">
    <source>
        <dbReference type="EMBL" id="RYR73492.1"/>
    </source>
</evidence>
<comment type="caution">
    <text evidence="2">The sequence shown here is derived from an EMBL/GenBank/DDBJ whole genome shotgun (WGS) entry which is preliminary data.</text>
</comment>
<feature type="compositionally biased region" description="Low complexity" evidence="1">
    <location>
        <begin position="40"/>
        <end position="61"/>
    </location>
</feature>
<dbReference type="AlphaFoldDB" id="A0A445EDB0"/>
<name>A0A445EDB0_ARAHY</name>
<dbReference type="Proteomes" id="UP000289738">
    <property type="component" value="Chromosome A02"/>
</dbReference>
<keyword evidence="3" id="KW-1185">Reference proteome</keyword>
<reference evidence="2 3" key="1">
    <citation type="submission" date="2019-01" db="EMBL/GenBank/DDBJ databases">
        <title>Sequencing of cultivated peanut Arachis hypogaea provides insights into genome evolution and oil improvement.</title>
        <authorList>
            <person name="Chen X."/>
        </authorList>
    </citation>
    <scope>NUCLEOTIDE SEQUENCE [LARGE SCALE GENOMIC DNA]</scope>
    <source>
        <strain evidence="3">cv. Fuhuasheng</strain>
        <tissue evidence="2">Leaves</tissue>
    </source>
</reference>
<protein>
    <submittedName>
        <fullName evidence="2">Uncharacterized protein</fullName>
    </submittedName>
</protein>
<dbReference type="EMBL" id="SDMP01000002">
    <property type="protein sequence ID" value="RYR73492.1"/>
    <property type="molecule type" value="Genomic_DNA"/>
</dbReference>
<evidence type="ECO:0000256" key="1">
    <source>
        <dbReference type="SAM" id="MobiDB-lite"/>
    </source>
</evidence>
<gene>
    <name evidence="2" type="ORF">Ahy_A02g007852</name>
</gene>
<organism evidence="2 3">
    <name type="scientific">Arachis hypogaea</name>
    <name type="common">Peanut</name>
    <dbReference type="NCBI Taxonomy" id="3818"/>
    <lineage>
        <taxon>Eukaryota</taxon>
        <taxon>Viridiplantae</taxon>
        <taxon>Streptophyta</taxon>
        <taxon>Embryophyta</taxon>
        <taxon>Tracheophyta</taxon>
        <taxon>Spermatophyta</taxon>
        <taxon>Magnoliopsida</taxon>
        <taxon>eudicotyledons</taxon>
        <taxon>Gunneridae</taxon>
        <taxon>Pentapetalae</taxon>
        <taxon>rosids</taxon>
        <taxon>fabids</taxon>
        <taxon>Fabales</taxon>
        <taxon>Fabaceae</taxon>
        <taxon>Papilionoideae</taxon>
        <taxon>50 kb inversion clade</taxon>
        <taxon>dalbergioids sensu lato</taxon>
        <taxon>Dalbergieae</taxon>
        <taxon>Pterocarpus clade</taxon>
        <taxon>Arachis</taxon>
    </lineage>
</organism>